<protein>
    <submittedName>
        <fullName evidence="6">LysR family transcriptional regulator</fullName>
    </submittedName>
</protein>
<evidence type="ECO:0000256" key="1">
    <source>
        <dbReference type="ARBA" id="ARBA00009437"/>
    </source>
</evidence>
<dbReference type="Gene3D" id="1.10.10.10">
    <property type="entry name" value="Winged helix-like DNA-binding domain superfamily/Winged helix DNA-binding domain"/>
    <property type="match status" value="1"/>
</dbReference>
<name>A0ABV5I468_9RHOB</name>
<proteinExistence type="inferred from homology"/>
<keyword evidence="7" id="KW-1185">Reference proteome</keyword>
<organism evidence="6 7">
    <name type="scientific">Roseovarius ramblicola</name>
    <dbReference type="NCBI Taxonomy" id="2022336"/>
    <lineage>
        <taxon>Bacteria</taxon>
        <taxon>Pseudomonadati</taxon>
        <taxon>Pseudomonadota</taxon>
        <taxon>Alphaproteobacteria</taxon>
        <taxon>Rhodobacterales</taxon>
        <taxon>Roseobacteraceae</taxon>
        <taxon>Roseovarius</taxon>
    </lineage>
</organism>
<comment type="similarity">
    <text evidence="1">Belongs to the LysR transcriptional regulatory family.</text>
</comment>
<dbReference type="Gene3D" id="3.40.190.290">
    <property type="match status" value="1"/>
</dbReference>
<sequence length="304" mass="31578">MIGITSLRVFVHVAECGNIRDAAARLYRTPSAVSMTLKSLEQDFGAPLFESDRKNRLTGLGEEVRGIAAEMLREHDRALERIEAVATGRQGRLQLASVPSVAAELLPGLLAGFLDARPGVTIELVDTDSRSVHAMVADGTVELGIAGPVARGAGLSFAPLFRDPFRLVCRRGHPLAAGAGPVGWDALAGERIIGNDAASAIAAGGYRALVAASALRARNVISLLALVRAGAGVTLLPRLATVSLTPDLVALPLADGTAEREVGVVLREGRSPGPVCAAFLDCLTRACPPPISGARPLDGPGERQ</sequence>
<dbReference type="EMBL" id="JBHMEC010000024">
    <property type="protein sequence ID" value="MFB9151006.1"/>
    <property type="molecule type" value="Genomic_DNA"/>
</dbReference>
<feature type="domain" description="HTH lysR-type" evidence="5">
    <location>
        <begin position="2"/>
        <end position="58"/>
    </location>
</feature>
<dbReference type="PANTHER" id="PTHR30346:SF29">
    <property type="entry name" value="LYSR SUBSTRATE-BINDING"/>
    <property type="match status" value="1"/>
</dbReference>
<evidence type="ECO:0000313" key="7">
    <source>
        <dbReference type="Proteomes" id="UP001589670"/>
    </source>
</evidence>
<dbReference type="Pfam" id="PF00126">
    <property type="entry name" value="HTH_1"/>
    <property type="match status" value="1"/>
</dbReference>
<dbReference type="PANTHER" id="PTHR30346">
    <property type="entry name" value="TRANSCRIPTIONAL DUAL REGULATOR HCAR-RELATED"/>
    <property type="match status" value="1"/>
</dbReference>
<evidence type="ECO:0000256" key="2">
    <source>
        <dbReference type="ARBA" id="ARBA00023015"/>
    </source>
</evidence>
<dbReference type="InterPro" id="IPR036390">
    <property type="entry name" value="WH_DNA-bd_sf"/>
</dbReference>
<comment type="caution">
    <text evidence="6">The sequence shown here is derived from an EMBL/GenBank/DDBJ whole genome shotgun (WGS) entry which is preliminary data.</text>
</comment>
<dbReference type="Proteomes" id="UP001589670">
    <property type="component" value="Unassembled WGS sequence"/>
</dbReference>
<evidence type="ECO:0000256" key="3">
    <source>
        <dbReference type="ARBA" id="ARBA00023125"/>
    </source>
</evidence>
<dbReference type="InterPro" id="IPR005119">
    <property type="entry name" value="LysR_subst-bd"/>
</dbReference>
<dbReference type="SUPFAM" id="SSF46785">
    <property type="entry name" value="Winged helix' DNA-binding domain"/>
    <property type="match status" value="1"/>
</dbReference>
<evidence type="ECO:0000313" key="6">
    <source>
        <dbReference type="EMBL" id="MFB9151006.1"/>
    </source>
</evidence>
<keyword evidence="4" id="KW-0804">Transcription</keyword>
<dbReference type="SUPFAM" id="SSF53850">
    <property type="entry name" value="Periplasmic binding protein-like II"/>
    <property type="match status" value="1"/>
</dbReference>
<keyword evidence="2" id="KW-0805">Transcription regulation</keyword>
<keyword evidence="3" id="KW-0238">DNA-binding</keyword>
<gene>
    <name evidence="6" type="ORF">ACFFU4_14730</name>
</gene>
<evidence type="ECO:0000256" key="4">
    <source>
        <dbReference type="ARBA" id="ARBA00023163"/>
    </source>
</evidence>
<dbReference type="InterPro" id="IPR000847">
    <property type="entry name" value="LysR_HTH_N"/>
</dbReference>
<dbReference type="InterPro" id="IPR036388">
    <property type="entry name" value="WH-like_DNA-bd_sf"/>
</dbReference>
<reference evidence="6 7" key="1">
    <citation type="submission" date="2024-09" db="EMBL/GenBank/DDBJ databases">
        <authorList>
            <person name="Sun Q."/>
            <person name="Mori K."/>
        </authorList>
    </citation>
    <scope>NUCLEOTIDE SEQUENCE [LARGE SCALE GENOMIC DNA]</scope>
    <source>
        <strain evidence="6 7">CECT 9424</strain>
    </source>
</reference>
<evidence type="ECO:0000259" key="5">
    <source>
        <dbReference type="PROSITE" id="PS50931"/>
    </source>
</evidence>
<dbReference type="Pfam" id="PF03466">
    <property type="entry name" value="LysR_substrate"/>
    <property type="match status" value="1"/>
</dbReference>
<dbReference type="PROSITE" id="PS50931">
    <property type="entry name" value="HTH_LYSR"/>
    <property type="match status" value="1"/>
</dbReference>
<dbReference type="RefSeq" id="WP_377070573.1">
    <property type="nucleotide sequence ID" value="NZ_JBHMEC010000024.1"/>
</dbReference>
<accession>A0ABV5I468</accession>